<sequence>MVRQNWILLAVVGAVLIYEASGLNCVVCNSQEANCVDGSKPSQACEAGVISCYLRTNGANIERGCLPADQEPDCQTAEGSTCIKCTSDDCNNKQLKWLQCHKCATTDAACSDAQTDAGSFCTNYISANKCYERFSAGKVERGCQSDLPAAANNPCEGNDQCIVCDVNNCNSDEGRVFQETTCVQCDTSNDADGKCLDGSAAATKCVEMSGGKCYSRIIANGVLERGCSGKLTSACTGTTCAICTEDNGCNNGIFPTDRLQCHQCKKADSASCSDELTTEVNSKICSIYQADDKCYSRVKADQSFDRGCQSDLPANEKSCNGLANCFECDGKNCNSLSEKTLTESTKCQRCTSEDAGCLAGTAPAQSCGQTGDSCFVRINNDGKLERDCLSTLKTDEEKVKCNSDTDKTCIACTGTGCNNQKWLKCHKCKGDACKGEQAGEGEHCTNYKESDKCYARFLDGTDVDRGCESDLDPATENVCVANQQCKTCDVDSCNNDVSTAFQETKCVQCKSSEDADGSCLKGTKAEEVCANPDGKCYSRIIAGGILERGCRSALTAQEQTACTGEQCNLCGDVGCNKGVFPENRLLCYQCQSTDDASCSNELTGDAKAGLCKIWKADDKCYSRVTATLNFERGCQSDLGNAKVCDTLSSCLECDGKNCNSLSEDTLKAAAKCLKCDSDDAGCVDDTSAIVSTNCDNVEDSCFVRVNNGKLERNCLNTLGEADQAKCKDANDQSCVTCSAQGCNVEKWIKCHQCKESSSSTCNAAQVDGDAQFCANYKVDNQCYERLESEKVVRGCANDLSEAACTNNLECSTCAESACNKAAANSLKTNQRCLQCSTTSDEGGLCLAGTATSQACKKESGGKCFNQVQADGQLKRGCQGELTAAEVTACTGDSCKICDTADCNTGLFPANRLKCYQCKSSADESCTNELQGADKSLYCKLYIAQDKCYSRDANDKEFERGCQSDLGLNVEACKDLDGKHCKTCDEPDCNAISKIKLNGAGAIALNVVLVVVAAAAAAIAGLSCPPPNSLNCNYDNIGAYPCQNETDNCYVRNLNGQIDRGCLQEISIDSDRQRCHDPSDLSCLECSAMSCNSALWPTCHVCQESTDPTCRGEQSGVGTFCERYNAQGSCFERIVNGSVERGCRSDMVGDPCDGNEHCRVFEGSASNGHAVREFQVTKCVQCRADNLDVDRSCLSGSKGATSCVGPSDGRCYSRILDAVDPCVSNGKCKSCAGNDCNKDGSERFKNVACLQCTADGTDSDGSCLLGTQVSQSCEDHSNGECYTWINDTGILERGCQSDFGNTTQCNGTTCRSCNEEGCNAGIFPQNRLECYQCKGQDCGKESTQNMTSAVCRIFKSDNKCYSRISEEGVFERGCQYDLINGSNPCSGLENCILCTGSKCNTVSETQLKAHPKCLRCTSSNQNCVGGLLNATSCDQLNDSCFTRVIDGILERNCLSTLNDADFAKCNSTEDQSCQICSGPGCNNHEWPKCHQCSESDCSSDQPASKSQFCPKLNLHQCFEKLEATNVTRGCANVLIEDPCKDSLECKLCDTASCNNRSASTLVTNQRCLQCNSTEDSEGICLEGRMQEAPCRTESGQQCYSRVGDDGVLHRGCRGDLAADEIAACSGGSNCAICTGPGCNGNVFPPNRLRCHRCNSLLDKKCSNQLTGNATSAYCEVYSPYDSCYTRILNDVSVDPCVSNGKCKSCAGNDCNKDGSERFKNVACLQCTADGTDSDGSCLLGTQVSQSCEDHSNGECYTWINDSIKSHDRSRLREVSVLILENSQDQSLGKCSLEIIGRYEYSLQDAVDAAWSQFNMQLCLRCTGGETPCNDERIGAYSCTNTSDHCYVRNINGRIDRGCLQDLTSEEERSPCLNEADSSCLTCSGLVCNRAVWPTCLLCQESPDDATCRDDQSGAGAFCGRFSEESGCFERIVNGRVERGCRSDLDADPCDGNEHCRVCGGRDCNRDAAREFQVTKCVQCKADGTDEDGSCLSGSKAPTNCGGPSDEKCYSRILPGGILERGCQASLTQDEVQNCNGTKCNICQGDGCNRGIFPVDRLTCNQCKSNNSTDCGLGLTDESKSVLSDVAKRTWGLQANACDNVRDCIGLCGQGTVNTIAAAPARAAFQSATVAARLTIKNCDERIRNANDLRAIIWRTRAFIRIENGFLERNCLSTLGEAEKAKCDDPADTSCHKCSGQGCNQQEWLKCYQCNSVTDKSCSAEQRDNLRSAYCRHQHDEDHCYTRIVDNILERGCQSDLGEDVDACDDLDDMHCEACDDASCNGISQTASSAPPPPLPACLARRRPTRAAFRTTCAPSVSWRVSSETV</sequence>
<feature type="domain" description="DUF753" evidence="2">
    <location>
        <begin position="1247"/>
        <end position="1318"/>
    </location>
</feature>
<dbReference type="VEuPathDB" id="VectorBase:CQUJHB010963"/>
<dbReference type="VEuPathDB" id="VectorBase:CQUJHB001880"/>
<feature type="signal peptide" evidence="1">
    <location>
        <begin position="1"/>
        <end position="22"/>
    </location>
</feature>
<feature type="domain" description="DUF753" evidence="2">
    <location>
        <begin position="587"/>
        <end position="659"/>
    </location>
</feature>
<dbReference type="HOGENOM" id="CLU_234082_0_0_1"/>
<feature type="chain" id="PRO_5014566715" description="DUF753 domain-containing protein" evidence="1">
    <location>
        <begin position="23"/>
        <end position="2324"/>
    </location>
</feature>
<dbReference type="Pfam" id="PF05444">
    <property type="entry name" value="DUF753"/>
    <property type="match status" value="18"/>
</dbReference>
<evidence type="ECO:0000256" key="1">
    <source>
        <dbReference type="SAM" id="SignalP"/>
    </source>
</evidence>
<reference evidence="4" key="2">
    <citation type="submission" date="2021-02" db="UniProtKB">
        <authorList>
            <consortium name="EnsemblMetazoa"/>
        </authorList>
    </citation>
    <scope>IDENTIFICATION</scope>
    <source>
        <strain evidence="4">JHB</strain>
    </source>
</reference>
<feature type="domain" description="DUF753" evidence="2">
    <location>
        <begin position="259"/>
        <end position="334"/>
    </location>
</feature>
<dbReference type="InterPro" id="IPR008472">
    <property type="entry name" value="DUF753"/>
</dbReference>
<dbReference type="PANTHER" id="PTHR21721:SF25">
    <property type="entry name" value="LP18071P"/>
    <property type="match status" value="1"/>
</dbReference>
<organism>
    <name type="scientific">Culex quinquefasciatus</name>
    <name type="common">Southern house mosquito</name>
    <name type="synonym">Culex pungens</name>
    <dbReference type="NCBI Taxonomy" id="7176"/>
    <lineage>
        <taxon>Eukaryota</taxon>
        <taxon>Metazoa</taxon>
        <taxon>Ecdysozoa</taxon>
        <taxon>Arthropoda</taxon>
        <taxon>Hexapoda</taxon>
        <taxon>Insecta</taxon>
        <taxon>Pterygota</taxon>
        <taxon>Neoptera</taxon>
        <taxon>Endopterygota</taxon>
        <taxon>Diptera</taxon>
        <taxon>Nematocera</taxon>
        <taxon>Culicoidea</taxon>
        <taxon>Culicidae</taxon>
        <taxon>Culicinae</taxon>
        <taxon>Culicini</taxon>
        <taxon>Culex</taxon>
        <taxon>Culex</taxon>
    </lineage>
</organism>
<dbReference type="OMA" id="KQCNEQI"/>
<dbReference type="KEGG" id="cqu:CpipJ_CPIJ005907"/>
<dbReference type="VEuPathDB" id="VectorBase:CPIJ005907"/>
<dbReference type="EMBL" id="DS231923">
    <property type="protein sequence ID" value="EDS26794.1"/>
    <property type="molecule type" value="Genomic_DNA"/>
</dbReference>
<feature type="domain" description="DUF753" evidence="2">
    <location>
        <begin position="505"/>
        <end position="576"/>
    </location>
</feature>
<dbReference type="InParanoid" id="B0WG98"/>
<feature type="domain" description="DUF753" evidence="2">
    <location>
        <begin position="1974"/>
        <end position="2047"/>
    </location>
</feature>
<feature type="domain" description="DUF753" evidence="2">
    <location>
        <begin position="1328"/>
        <end position="1399"/>
    </location>
</feature>
<feature type="domain" description="DUF753" evidence="2">
    <location>
        <begin position="830"/>
        <end position="903"/>
    </location>
</feature>
<evidence type="ECO:0000313" key="4">
    <source>
        <dbReference type="EnsemblMetazoa" id="CPIJ005907-PA"/>
    </source>
</evidence>
<dbReference type="eggNOG" id="ENOG502T83P">
    <property type="taxonomic scope" value="Eukaryota"/>
</dbReference>
<evidence type="ECO:0000313" key="3">
    <source>
        <dbReference type="EMBL" id="EDS26794.1"/>
    </source>
</evidence>
<feature type="domain" description="DUF753" evidence="2">
    <location>
        <begin position="1893"/>
        <end position="1963"/>
    </location>
</feature>
<feature type="domain" description="DUF753" evidence="2">
    <location>
        <begin position="913"/>
        <end position="989"/>
    </location>
</feature>
<gene>
    <name evidence="4" type="primary">6037859</name>
    <name evidence="3" type="ORF">CpipJ_CPIJ005907</name>
</gene>
<dbReference type="OrthoDB" id="7730284at2759"/>
<accession>B0WG98</accession>
<dbReference type="PANTHER" id="PTHR21721">
    <property type="entry name" value="GH09876P-RELATED"/>
    <property type="match status" value="1"/>
</dbReference>
<protein>
    <recommendedName>
        <fullName evidence="2">DUF753 domain-containing protein</fullName>
    </recommendedName>
</protein>
<dbReference type="VEuPathDB" id="VectorBase:CQUJHB012374"/>
<dbReference type="EnsemblMetazoa" id="CPIJ005907-RA">
    <property type="protein sequence ID" value="CPIJ005907-PA"/>
    <property type="gene ID" value="CPIJ005907"/>
</dbReference>
<dbReference type="VEuPathDB" id="VectorBase:CQUJHB006813"/>
<feature type="domain" description="DUF753" evidence="2">
    <location>
        <begin position="2204"/>
        <end position="2279"/>
    </location>
</feature>
<feature type="domain" description="DUF753" evidence="2">
    <location>
        <begin position="346"/>
        <end position="418"/>
    </location>
</feature>
<keyword evidence="5" id="KW-1185">Reference proteome</keyword>
<feature type="domain" description="DUF753" evidence="2">
    <location>
        <begin position="1564"/>
        <end position="1638"/>
    </location>
</feature>
<evidence type="ECO:0000259" key="2">
    <source>
        <dbReference type="Pfam" id="PF05444"/>
    </source>
</evidence>
<proteinExistence type="predicted"/>
<feature type="domain" description="DUF753" evidence="2">
    <location>
        <begin position="1411"/>
        <end position="1481"/>
    </location>
</feature>
<reference evidence="3" key="1">
    <citation type="submission" date="2007-03" db="EMBL/GenBank/DDBJ databases">
        <title>Annotation of Culex pipiens quinquefasciatus.</title>
        <authorList>
            <consortium name="The Broad Institute Genome Sequencing Platform"/>
            <person name="Atkinson P.W."/>
            <person name="Hemingway J."/>
            <person name="Christensen B.M."/>
            <person name="Higgs S."/>
            <person name="Kodira C."/>
            <person name="Hannick L."/>
            <person name="Megy K."/>
            <person name="O'Leary S."/>
            <person name="Pearson M."/>
            <person name="Haas B.J."/>
            <person name="Mauceli E."/>
            <person name="Wortman J.R."/>
            <person name="Lee N.H."/>
            <person name="Guigo R."/>
            <person name="Stanke M."/>
            <person name="Alvarado L."/>
            <person name="Amedeo P."/>
            <person name="Antoine C.H."/>
            <person name="Arensburger P."/>
            <person name="Bidwell S.L."/>
            <person name="Crawford M."/>
            <person name="Camaro F."/>
            <person name="Devon K."/>
            <person name="Engels R."/>
            <person name="Hammond M."/>
            <person name="Howarth C."/>
            <person name="Koehrsen M."/>
            <person name="Lawson D."/>
            <person name="Montgomery P."/>
            <person name="Nene V."/>
            <person name="Nusbaum C."/>
            <person name="Puiu D."/>
            <person name="Romero-Severson J."/>
            <person name="Severson D.W."/>
            <person name="Shumway M."/>
            <person name="Sisk P."/>
            <person name="Stolte C."/>
            <person name="Zeng Q."/>
            <person name="Eisenstadt E."/>
            <person name="Fraser-Liggett C."/>
            <person name="Strausberg R."/>
            <person name="Galagan J."/>
            <person name="Birren B."/>
            <person name="Collins F.H."/>
        </authorList>
    </citation>
    <scope>NUCLEOTIDE SEQUENCE [LARGE SCALE GENOMIC DNA]</scope>
    <source>
        <strain evidence="3">JHB</strain>
    </source>
</reference>
<dbReference type="Proteomes" id="UP000002320">
    <property type="component" value="Unassembled WGS sequence"/>
</dbReference>
<feature type="domain" description="DUF753" evidence="2">
    <location>
        <begin position="749"/>
        <end position="819"/>
    </location>
</feature>
<evidence type="ECO:0000313" key="5">
    <source>
        <dbReference type="Proteomes" id="UP000002320"/>
    </source>
</evidence>
<keyword evidence="1" id="KW-0732">Signal</keyword>
<feature type="domain" description="DUF753" evidence="2">
    <location>
        <begin position="1097"/>
        <end position="1166"/>
    </location>
</feature>
<feature type="domain" description="DUF753" evidence="2">
    <location>
        <begin position="98"/>
        <end position="170"/>
    </location>
</feature>
<feature type="domain" description="DUF753" evidence="2">
    <location>
        <begin position="671"/>
        <end position="743"/>
    </location>
</feature>
<feature type="domain" description="DUF753" evidence="2">
    <location>
        <begin position="424"/>
        <end position="494"/>
    </location>
</feature>
<name>B0WG98_CULQU</name>